<dbReference type="EMBL" id="VCQV01000049">
    <property type="protein sequence ID" value="TWP33058.1"/>
    <property type="molecule type" value="Genomic_DNA"/>
</dbReference>
<reference evidence="1 2" key="2">
    <citation type="submission" date="2019-08" db="EMBL/GenBank/DDBJ databases">
        <title>Jejuicoccus antrihumi gen. nov., sp. nov., a new member of the family Dermacoccaceae isolated from a cave.</title>
        <authorList>
            <person name="Schumann P."/>
            <person name="Kim I.S."/>
        </authorList>
    </citation>
    <scope>NUCLEOTIDE SEQUENCE [LARGE SCALE GENOMIC DNA]</scope>
    <source>
        <strain evidence="1 2">C5-26</strain>
    </source>
</reference>
<keyword evidence="2" id="KW-1185">Reference proteome</keyword>
<dbReference type="Proteomes" id="UP000320244">
    <property type="component" value="Unassembled WGS sequence"/>
</dbReference>
<proteinExistence type="predicted"/>
<name>A0A563DS17_9MICO</name>
<protein>
    <submittedName>
        <fullName evidence="1">Uncharacterized protein</fullName>
    </submittedName>
</protein>
<reference evidence="1 2" key="1">
    <citation type="submission" date="2019-05" db="EMBL/GenBank/DDBJ databases">
        <authorList>
            <person name="Lee S.D."/>
        </authorList>
    </citation>
    <scope>NUCLEOTIDE SEQUENCE [LARGE SCALE GENOMIC DNA]</scope>
    <source>
        <strain evidence="1 2">C5-26</strain>
    </source>
</reference>
<sequence length="120" mass="12904">MSAKTCPRCGQIVASTGRGRPPVWCSQACRRAAYEERRAAASGAIAVRIVTEEATPAAPKVSIDEHVAAVIASPTACARVLAEVAELRANGQLQEPRWARVKTAVDRLFAAAFPTHTRWH</sequence>
<evidence type="ECO:0000313" key="1">
    <source>
        <dbReference type="EMBL" id="TWP33058.1"/>
    </source>
</evidence>
<dbReference type="OrthoDB" id="4732097at2"/>
<gene>
    <name evidence="1" type="ORF">FGL98_22500</name>
</gene>
<accession>A0A563DS17</accession>
<comment type="caution">
    <text evidence="1">The sequence shown here is derived from an EMBL/GenBank/DDBJ whole genome shotgun (WGS) entry which is preliminary data.</text>
</comment>
<dbReference type="AlphaFoldDB" id="A0A563DS17"/>
<organism evidence="1 2">
    <name type="scientific">Leekyejoonella antrihumi</name>
    <dbReference type="NCBI Taxonomy" id="1660198"/>
    <lineage>
        <taxon>Bacteria</taxon>
        <taxon>Bacillati</taxon>
        <taxon>Actinomycetota</taxon>
        <taxon>Actinomycetes</taxon>
        <taxon>Micrococcales</taxon>
        <taxon>Dermacoccaceae</taxon>
        <taxon>Leekyejoonella</taxon>
    </lineage>
</organism>
<evidence type="ECO:0000313" key="2">
    <source>
        <dbReference type="Proteomes" id="UP000320244"/>
    </source>
</evidence>